<evidence type="ECO:0000313" key="3">
    <source>
        <dbReference type="EMBL" id="WNZ46026.1"/>
    </source>
</evidence>
<feature type="compositionally biased region" description="Low complexity" evidence="1">
    <location>
        <begin position="26"/>
        <end position="55"/>
    </location>
</feature>
<evidence type="ECO:0000256" key="1">
    <source>
        <dbReference type="SAM" id="MobiDB-lite"/>
    </source>
</evidence>
<evidence type="ECO:0008006" key="4">
    <source>
        <dbReference type="Google" id="ProtNLM"/>
    </source>
</evidence>
<feature type="chain" id="PRO_5041742313" description="Lipoprotein" evidence="2">
    <location>
        <begin position="28"/>
        <end position="165"/>
    </location>
</feature>
<dbReference type="AlphaFoldDB" id="A0AA96WUV3"/>
<gene>
    <name evidence="3" type="ORF">Q2T42_30005</name>
</gene>
<proteinExistence type="predicted"/>
<feature type="region of interest" description="Disordered" evidence="1">
    <location>
        <begin position="26"/>
        <end position="66"/>
    </location>
</feature>
<accession>A0AA96WUV3</accession>
<keyword evidence="2" id="KW-0732">Signal</keyword>
<feature type="signal peptide" evidence="2">
    <location>
        <begin position="1"/>
        <end position="27"/>
    </location>
</feature>
<name>A0AA96WUV3_LEPBY</name>
<dbReference type="PROSITE" id="PS51257">
    <property type="entry name" value="PROKAR_LIPOPROTEIN"/>
    <property type="match status" value="1"/>
</dbReference>
<protein>
    <recommendedName>
        <fullName evidence="4">Lipoprotein</fullName>
    </recommendedName>
</protein>
<sequence length="165" mass="17353">MNIKQSITLTIVGLGLFLGACSNNSNTATNSSTSPAATTPTTTASPKTATTTAKTESGGKHGGKGGQTIETGVYHLEFIPQPEANGTHLDFYLQKGDNHEAVPNAKVTAQVQLPDGTQKTLDMQYDPVDKHYAALLPGTAVGEYKVAILTDISGEKVNGRFSFKK</sequence>
<reference evidence="3" key="1">
    <citation type="journal article" date="2023" name="Plants (Basel)">
        <title>Genomic Analysis of Leptolyngbya boryana CZ1 Reveals Efficient Carbon Fixation Modules.</title>
        <authorList>
            <person name="Bai X."/>
            <person name="Wang H."/>
            <person name="Cheng W."/>
            <person name="Wang J."/>
            <person name="Ma M."/>
            <person name="Hu H."/>
            <person name="Song Z."/>
            <person name="Ma H."/>
            <person name="Fan Y."/>
            <person name="Du C."/>
            <person name="Xu J."/>
        </authorList>
    </citation>
    <scope>NUCLEOTIDE SEQUENCE</scope>
    <source>
        <strain evidence="3">CZ1</strain>
    </source>
</reference>
<evidence type="ECO:0000256" key="2">
    <source>
        <dbReference type="SAM" id="SignalP"/>
    </source>
</evidence>
<organism evidence="3">
    <name type="scientific">Leptolyngbya boryana CZ1</name>
    <dbReference type="NCBI Taxonomy" id="3060204"/>
    <lineage>
        <taxon>Bacteria</taxon>
        <taxon>Bacillati</taxon>
        <taxon>Cyanobacteriota</taxon>
        <taxon>Cyanophyceae</taxon>
        <taxon>Leptolyngbyales</taxon>
        <taxon>Leptolyngbyaceae</taxon>
        <taxon>Leptolyngbya group</taxon>
        <taxon>Leptolyngbya</taxon>
    </lineage>
</organism>
<dbReference type="RefSeq" id="WP_316427352.1">
    <property type="nucleotide sequence ID" value="NZ_CP130144.1"/>
</dbReference>
<reference evidence="3" key="2">
    <citation type="submission" date="2023-07" db="EMBL/GenBank/DDBJ databases">
        <authorList>
            <person name="Bai X.-H."/>
            <person name="Wang H.-H."/>
            <person name="Wang J."/>
            <person name="Ma M.-Y."/>
            <person name="Hu H.-H."/>
            <person name="Song Z.-L."/>
            <person name="Ma H.-G."/>
            <person name="Fan Y."/>
            <person name="Du C.-Y."/>
            <person name="Xu J.-C."/>
        </authorList>
    </citation>
    <scope>NUCLEOTIDE SEQUENCE</scope>
    <source>
        <strain evidence="3">CZ1</strain>
    </source>
</reference>
<dbReference type="EMBL" id="CP130144">
    <property type="protein sequence ID" value="WNZ46026.1"/>
    <property type="molecule type" value="Genomic_DNA"/>
</dbReference>